<dbReference type="PANTHER" id="PTHR45266">
    <property type="entry name" value="OXALOACETATE DECARBOXYLASE ALPHA CHAIN"/>
    <property type="match status" value="1"/>
</dbReference>
<proteinExistence type="predicted"/>
<keyword evidence="3 8" id="KW-0444">Lipid biosynthesis</keyword>
<organism evidence="10 11">
    <name type="scientific">Ligilactobacillus murinus DSM 20452 = NBRC 14221</name>
    <dbReference type="NCBI Taxonomy" id="1423772"/>
    <lineage>
        <taxon>Bacteria</taxon>
        <taxon>Bacillati</taxon>
        <taxon>Bacillota</taxon>
        <taxon>Bacilli</taxon>
        <taxon>Lactobacillales</taxon>
        <taxon>Lactobacillaceae</taxon>
        <taxon>Ligilactobacillus</taxon>
    </lineage>
</organism>
<keyword evidence="6 8" id="KW-0275">Fatty acid biosynthesis</keyword>
<dbReference type="PANTHER" id="PTHR45266:SF3">
    <property type="entry name" value="OXALOACETATE DECARBOXYLASE ALPHA CHAIN"/>
    <property type="match status" value="1"/>
</dbReference>
<dbReference type="GO" id="GO:0006633">
    <property type="term" value="P:fatty acid biosynthetic process"/>
    <property type="evidence" value="ECO:0007669"/>
    <property type="project" value="UniProtKB-UniPathway"/>
</dbReference>
<evidence type="ECO:0000313" key="11">
    <source>
        <dbReference type="Proteomes" id="UP000051612"/>
    </source>
</evidence>
<dbReference type="InterPro" id="IPR000089">
    <property type="entry name" value="Biotin_lipoyl"/>
</dbReference>
<evidence type="ECO:0000313" key="10">
    <source>
        <dbReference type="EMBL" id="KRM71380.1"/>
    </source>
</evidence>
<dbReference type="PATRIC" id="fig|1423772.3.peg.1407"/>
<evidence type="ECO:0000256" key="3">
    <source>
        <dbReference type="ARBA" id="ARBA00022516"/>
    </source>
</evidence>
<dbReference type="Proteomes" id="UP000051612">
    <property type="component" value="Unassembled WGS sequence"/>
</dbReference>
<evidence type="ECO:0000256" key="5">
    <source>
        <dbReference type="ARBA" id="ARBA00023098"/>
    </source>
</evidence>
<dbReference type="PROSITE" id="PS00188">
    <property type="entry name" value="BIOTIN"/>
    <property type="match status" value="1"/>
</dbReference>
<dbReference type="EMBL" id="AYYN01000158">
    <property type="protein sequence ID" value="KRM71380.1"/>
    <property type="molecule type" value="Genomic_DNA"/>
</dbReference>
<dbReference type="InterPro" id="IPR001882">
    <property type="entry name" value="Biotin_BS"/>
</dbReference>
<keyword evidence="4 8" id="KW-0276">Fatty acid metabolism</keyword>
<dbReference type="Pfam" id="PF00364">
    <property type="entry name" value="Biotin_lipoyl"/>
    <property type="match status" value="1"/>
</dbReference>
<comment type="caution">
    <text evidence="10">The sequence shown here is derived from an EMBL/GenBank/DDBJ whole genome shotgun (WGS) entry which is preliminary data.</text>
</comment>
<evidence type="ECO:0000256" key="6">
    <source>
        <dbReference type="ARBA" id="ARBA00023160"/>
    </source>
</evidence>
<reference evidence="10 11" key="1">
    <citation type="journal article" date="2015" name="Genome Announc.">
        <title>Expanding the biotechnology potential of lactobacilli through comparative genomics of 213 strains and associated genera.</title>
        <authorList>
            <person name="Sun Z."/>
            <person name="Harris H.M."/>
            <person name="McCann A."/>
            <person name="Guo C."/>
            <person name="Argimon S."/>
            <person name="Zhang W."/>
            <person name="Yang X."/>
            <person name="Jeffery I.B."/>
            <person name="Cooney J.C."/>
            <person name="Kagawa T.F."/>
            <person name="Liu W."/>
            <person name="Song Y."/>
            <person name="Salvetti E."/>
            <person name="Wrobel A."/>
            <person name="Rasinkangas P."/>
            <person name="Parkhill J."/>
            <person name="Rea M.C."/>
            <person name="O'Sullivan O."/>
            <person name="Ritari J."/>
            <person name="Douillard F.P."/>
            <person name="Paul Ross R."/>
            <person name="Yang R."/>
            <person name="Briner A.E."/>
            <person name="Felis G.E."/>
            <person name="de Vos W.M."/>
            <person name="Barrangou R."/>
            <person name="Klaenhammer T.R."/>
            <person name="Caufield P.W."/>
            <person name="Cui Y."/>
            <person name="Zhang H."/>
            <person name="O'Toole P.W."/>
        </authorList>
    </citation>
    <scope>NUCLEOTIDE SEQUENCE [LARGE SCALE GENOMIC DNA]</scope>
    <source>
        <strain evidence="10 11">DSM 20452</strain>
    </source>
</reference>
<accession>A0A0R2B044</accession>
<feature type="domain" description="Lipoyl-binding" evidence="9">
    <location>
        <begin position="74"/>
        <end position="150"/>
    </location>
</feature>
<gene>
    <name evidence="10" type="ORF">FC48_GL001317</name>
</gene>
<evidence type="ECO:0000256" key="2">
    <source>
        <dbReference type="ARBA" id="ARBA00017562"/>
    </source>
</evidence>
<dbReference type="UniPathway" id="UPA00094"/>
<comment type="pathway">
    <text evidence="1 8">Lipid metabolism; fatty acid biosynthesis.</text>
</comment>
<evidence type="ECO:0000256" key="8">
    <source>
        <dbReference type="RuleBase" id="RU364072"/>
    </source>
</evidence>
<comment type="function">
    <text evidence="8">This protein is a component of the acetyl coenzyme A carboxylase complex; first, biotin carboxylase catalyzes the carboxylation of the carrier protein and then the transcarboxylase transfers the carboxyl group to form malonyl-CoA.</text>
</comment>
<evidence type="ECO:0000256" key="7">
    <source>
        <dbReference type="ARBA" id="ARBA00023267"/>
    </source>
</evidence>
<dbReference type="InterPro" id="IPR050709">
    <property type="entry name" value="Biotin_Carboxyl_Carrier/Decarb"/>
</dbReference>
<dbReference type="Gene3D" id="2.40.50.100">
    <property type="match status" value="1"/>
</dbReference>
<keyword evidence="5 8" id="KW-0443">Lipid metabolism</keyword>
<name>A0A0R2B044_9LACO</name>
<dbReference type="CDD" id="cd06850">
    <property type="entry name" value="biotinyl_domain"/>
    <property type="match status" value="1"/>
</dbReference>
<dbReference type="GO" id="GO:0003989">
    <property type="term" value="F:acetyl-CoA carboxylase activity"/>
    <property type="evidence" value="ECO:0007669"/>
    <property type="project" value="InterPro"/>
</dbReference>
<dbReference type="InterPro" id="IPR001249">
    <property type="entry name" value="AcCoA_biotinCC"/>
</dbReference>
<dbReference type="GO" id="GO:0009317">
    <property type="term" value="C:acetyl-CoA carboxylase complex"/>
    <property type="evidence" value="ECO:0007669"/>
    <property type="project" value="InterPro"/>
</dbReference>
<dbReference type="SUPFAM" id="SSF51230">
    <property type="entry name" value="Single hybrid motif"/>
    <property type="match status" value="1"/>
</dbReference>
<dbReference type="InterPro" id="IPR011053">
    <property type="entry name" value="Single_hybrid_motif"/>
</dbReference>
<protein>
    <recommendedName>
        <fullName evidence="2 8">Biotin carboxyl carrier protein of acetyl-CoA carboxylase</fullName>
    </recommendedName>
</protein>
<sequence>MELSDLDFNDIERLMDDFKKSEIRELEITTDGFHIHLSKNETPFLPVREKAEQPAITAVEEDLPSATKDIKVEGKFIKSPMVGSVYLQPKLDQEPYVTVGSHVHKGDVVCIIEAMKMMTEIKSDQEGIVTEVLVENEDLVEFDQPLFKVVRG</sequence>
<dbReference type="AlphaFoldDB" id="A0A0R2B044"/>
<dbReference type="PROSITE" id="PS50968">
    <property type="entry name" value="BIOTINYL_LIPOYL"/>
    <property type="match status" value="1"/>
</dbReference>
<evidence type="ECO:0000256" key="4">
    <source>
        <dbReference type="ARBA" id="ARBA00022832"/>
    </source>
</evidence>
<dbReference type="PRINTS" id="PR01071">
    <property type="entry name" value="ACOABIOTINCC"/>
</dbReference>
<dbReference type="FunFam" id="2.40.50.100:FF:000003">
    <property type="entry name" value="Acetyl-CoA carboxylase biotin carboxyl carrier protein"/>
    <property type="match status" value="1"/>
</dbReference>
<evidence type="ECO:0000259" key="9">
    <source>
        <dbReference type="PROSITE" id="PS50968"/>
    </source>
</evidence>
<dbReference type="NCBIfam" id="TIGR00531">
    <property type="entry name" value="BCCP"/>
    <property type="match status" value="1"/>
</dbReference>
<keyword evidence="7 8" id="KW-0092">Biotin</keyword>
<evidence type="ECO:0000256" key="1">
    <source>
        <dbReference type="ARBA" id="ARBA00005194"/>
    </source>
</evidence>